<accession>A0A8J5VBJ5</accession>
<comment type="caution">
    <text evidence="2">The sequence shown here is derived from an EMBL/GenBank/DDBJ whole genome shotgun (WGS) entry which is preliminary data.</text>
</comment>
<gene>
    <name evidence="2" type="ORF">GUJ93_ZPchr0002g23196</name>
</gene>
<dbReference type="EMBL" id="JAAALK010000287">
    <property type="protein sequence ID" value="KAG8059370.1"/>
    <property type="molecule type" value="Genomic_DNA"/>
</dbReference>
<keyword evidence="3" id="KW-1185">Reference proteome</keyword>
<sequence>MQFSEDDDDMDESYVGDPSACYRFFFSASTAGGFPSRHWCRPTPDPPVPQPAALSPASSSSQSSPLTAPPIAGHRAARPRPAYCSLSGFLLLFPKLPTAAGRHAACPHPVLPHG</sequence>
<name>A0A8J5VBJ5_ZIZPA</name>
<reference evidence="2" key="1">
    <citation type="journal article" date="2021" name="bioRxiv">
        <title>Whole Genome Assembly and Annotation of Northern Wild Rice, Zizania palustris L., Supports a Whole Genome Duplication in the Zizania Genus.</title>
        <authorList>
            <person name="Haas M."/>
            <person name="Kono T."/>
            <person name="Macchietto M."/>
            <person name="Millas R."/>
            <person name="McGilp L."/>
            <person name="Shao M."/>
            <person name="Duquette J."/>
            <person name="Hirsch C.N."/>
            <person name="Kimball J."/>
        </authorList>
    </citation>
    <scope>NUCLEOTIDE SEQUENCE</scope>
    <source>
        <tissue evidence="2">Fresh leaf tissue</tissue>
    </source>
</reference>
<evidence type="ECO:0000313" key="3">
    <source>
        <dbReference type="Proteomes" id="UP000729402"/>
    </source>
</evidence>
<proteinExistence type="predicted"/>
<feature type="region of interest" description="Disordered" evidence="1">
    <location>
        <begin position="37"/>
        <end position="75"/>
    </location>
</feature>
<evidence type="ECO:0000313" key="2">
    <source>
        <dbReference type="EMBL" id="KAG8059370.1"/>
    </source>
</evidence>
<reference evidence="2" key="2">
    <citation type="submission" date="2021-02" db="EMBL/GenBank/DDBJ databases">
        <authorList>
            <person name="Kimball J.A."/>
            <person name="Haas M.W."/>
            <person name="Macchietto M."/>
            <person name="Kono T."/>
            <person name="Duquette J."/>
            <person name="Shao M."/>
        </authorList>
    </citation>
    <scope>NUCLEOTIDE SEQUENCE</scope>
    <source>
        <tissue evidence="2">Fresh leaf tissue</tissue>
    </source>
</reference>
<feature type="compositionally biased region" description="Low complexity" evidence="1">
    <location>
        <begin position="51"/>
        <end position="70"/>
    </location>
</feature>
<protein>
    <submittedName>
        <fullName evidence="2">Uncharacterized protein</fullName>
    </submittedName>
</protein>
<dbReference type="AlphaFoldDB" id="A0A8J5VBJ5"/>
<organism evidence="2 3">
    <name type="scientific">Zizania palustris</name>
    <name type="common">Northern wild rice</name>
    <dbReference type="NCBI Taxonomy" id="103762"/>
    <lineage>
        <taxon>Eukaryota</taxon>
        <taxon>Viridiplantae</taxon>
        <taxon>Streptophyta</taxon>
        <taxon>Embryophyta</taxon>
        <taxon>Tracheophyta</taxon>
        <taxon>Spermatophyta</taxon>
        <taxon>Magnoliopsida</taxon>
        <taxon>Liliopsida</taxon>
        <taxon>Poales</taxon>
        <taxon>Poaceae</taxon>
        <taxon>BOP clade</taxon>
        <taxon>Oryzoideae</taxon>
        <taxon>Oryzeae</taxon>
        <taxon>Zizaniinae</taxon>
        <taxon>Zizania</taxon>
    </lineage>
</organism>
<evidence type="ECO:0000256" key="1">
    <source>
        <dbReference type="SAM" id="MobiDB-lite"/>
    </source>
</evidence>
<dbReference type="Proteomes" id="UP000729402">
    <property type="component" value="Unassembled WGS sequence"/>
</dbReference>